<dbReference type="EMBL" id="JAGIOC010000001">
    <property type="protein sequence ID" value="MBP2410972.1"/>
    <property type="molecule type" value="Genomic_DNA"/>
</dbReference>
<comment type="caution">
    <text evidence="1">The sequence shown here is derived from an EMBL/GenBank/DDBJ whole genome shotgun (WGS) entry which is preliminary data.</text>
</comment>
<protein>
    <submittedName>
        <fullName evidence="1">Uncharacterized protein</fullName>
    </submittedName>
</protein>
<organism evidence="1 2">
    <name type="scientific">Brachybacterium fresconis</name>
    <dbReference type="NCBI Taxonomy" id="173363"/>
    <lineage>
        <taxon>Bacteria</taxon>
        <taxon>Bacillati</taxon>
        <taxon>Actinomycetota</taxon>
        <taxon>Actinomycetes</taxon>
        <taxon>Micrococcales</taxon>
        <taxon>Dermabacteraceae</taxon>
        <taxon>Brachybacterium</taxon>
    </lineage>
</organism>
<accession>A0ABS4YQA7</accession>
<dbReference type="Proteomes" id="UP000698222">
    <property type="component" value="Unassembled WGS sequence"/>
</dbReference>
<name>A0ABS4YQA7_9MICO</name>
<sequence>MGAYLAGSDGFGFLDRSIEGEVDVPGFPATDSSDQFVAITWGDTVRWTYFQEGARLPAEGAEAYAYYETGDIAAACYSFGLGSVGLIGPHPEADATWLEDASLTDPDGDDWQYALPLVDRLCN</sequence>
<gene>
    <name evidence="1" type="ORF">JOF44_003875</name>
</gene>
<dbReference type="RefSeq" id="WP_209895282.1">
    <property type="nucleotide sequence ID" value="NZ_BAAAJV010000038.1"/>
</dbReference>
<evidence type="ECO:0000313" key="1">
    <source>
        <dbReference type="EMBL" id="MBP2410972.1"/>
    </source>
</evidence>
<reference evidence="1 2" key="1">
    <citation type="submission" date="2021-03" db="EMBL/GenBank/DDBJ databases">
        <title>Sequencing the genomes of 1000 actinobacteria strains.</title>
        <authorList>
            <person name="Klenk H.-P."/>
        </authorList>
    </citation>
    <scope>NUCLEOTIDE SEQUENCE [LARGE SCALE GENOMIC DNA]</scope>
    <source>
        <strain evidence="1 2">DSM 14564</strain>
    </source>
</reference>
<evidence type="ECO:0000313" key="2">
    <source>
        <dbReference type="Proteomes" id="UP000698222"/>
    </source>
</evidence>
<proteinExistence type="predicted"/>
<keyword evidence="2" id="KW-1185">Reference proteome</keyword>